<evidence type="ECO:0000313" key="2">
    <source>
        <dbReference type="EMBL" id="KAJ7301618.1"/>
    </source>
</evidence>
<feature type="domain" description="F-box" evidence="1">
    <location>
        <begin position="4"/>
        <end position="55"/>
    </location>
</feature>
<evidence type="ECO:0000313" key="3">
    <source>
        <dbReference type="Proteomes" id="UP001218218"/>
    </source>
</evidence>
<dbReference type="InterPro" id="IPR001810">
    <property type="entry name" value="F-box_dom"/>
</dbReference>
<dbReference type="InterPro" id="IPR036047">
    <property type="entry name" value="F-box-like_dom_sf"/>
</dbReference>
<dbReference type="PANTHER" id="PTHR38926:SF72">
    <property type="entry name" value="IM:7136021-RELATED"/>
    <property type="match status" value="1"/>
</dbReference>
<dbReference type="PANTHER" id="PTHR38926">
    <property type="entry name" value="F-BOX DOMAIN CONTAINING PROTEIN, EXPRESSED"/>
    <property type="match status" value="1"/>
</dbReference>
<sequence length="409" mass="46162">MPSEAAIRRLPVEILSEIFFQCGKKQDGCRPRLIATVCRRWRDVALSTSKLWRNIHLDGEQINVESLDSLLTLQLQRSGEAPLSIVFYEPRDITSSLRLLLAVSHRWQSLDLWMLTDGQSELFQTSSSRFPMLKKFEMHGISSLELGNLYRPLPLLRELTLDLNIAIPHPLPWTRLAKCTIRSSSAADVLNVLRSAPEIVELSVFNCHSYIGECRAITSPIRSLRISSCSRGFSRDFLGHLTIPELQELILDDFPDSTPILSFLSGSAAQITHLDLTGFAVSERDLIALLRLTDAVDHLKINWPPDVHSDTFMEALTILPANRRRPQLLLLPKLRELSITGGLSCHNDVLLAMLQSRWPGLEVVELYYAGRTFFFDRAFDGLRKEGMKFTVLLDGPVDPFVGGEDKMSD</sequence>
<organism evidence="2 3">
    <name type="scientific">Mycena albidolilacea</name>
    <dbReference type="NCBI Taxonomy" id="1033008"/>
    <lineage>
        <taxon>Eukaryota</taxon>
        <taxon>Fungi</taxon>
        <taxon>Dikarya</taxon>
        <taxon>Basidiomycota</taxon>
        <taxon>Agaricomycotina</taxon>
        <taxon>Agaricomycetes</taxon>
        <taxon>Agaricomycetidae</taxon>
        <taxon>Agaricales</taxon>
        <taxon>Marasmiineae</taxon>
        <taxon>Mycenaceae</taxon>
        <taxon>Mycena</taxon>
    </lineage>
</organism>
<dbReference type="Gene3D" id="1.20.1280.50">
    <property type="match status" value="1"/>
</dbReference>
<dbReference type="Gene3D" id="3.80.10.10">
    <property type="entry name" value="Ribonuclease Inhibitor"/>
    <property type="match status" value="1"/>
</dbReference>
<dbReference type="AlphaFoldDB" id="A0AAD6YYC8"/>
<comment type="caution">
    <text evidence="2">The sequence shown here is derived from an EMBL/GenBank/DDBJ whole genome shotgun (WGS) entry which is preliminary data.</text>
</comment>
<dbReference type="EMBL" id="JARIHO010000130">
    <property type="protein sequence ID" value="KAJ7301618.1"/>
    <property type="molecule type" value="Genomic_DNA"/>
</dbReference>
<keyword evidence="3" id="KW-1185">Reference proteome</keyword>
<dbReference type="PROSITE" id="PS50181">
    <property type="entry name" value="FBOX"/>
    <property type="match status" value="1"/>
</dbReference>
<reference evidence="2" key="1">
    <citation type="submission" date="2023-03" db="EMBL/GenBank/DDBJ databases">
        <title>Massive genome expansion in bonnet fungi (Mycena s.s.) driven by repeated elements and novel gene families across ecological guilds.</title>
        <authorList>
            <consortium name="Lawrence Berkeley National Laboratory"/>
            <person name="Harder C.B."/>
            <person name="Miyauchi S."/>
            <person name="Viragh M."/>
            <person name="Kuo A."/>
            <person name="Thoen E."/>
            <person name="Andreopoulos B."/>
            <person name="Lu D."/>
            <person name="Skrede I."/>
            <person name="Drula E."/>
            <person name="Henrissat B."/>
            <person name="Morin E."/>
            <person name="Kohler A."/>
            <person name="Barry K."/>
            <person name="LaButti K."/>
            <person name="Morin E."/>
            <person name="Salamov A."/>
            <person name="Lipzen A."/>
            <person name="Mereny Z."/>
            <person name="Hegedus B."/>
            <person name="Baldrian P."/>
            <person name="Stursova M."/>
            <person name="Weitz H."/>
            <person name="Taylor A."/>
            <person name="Grigoriev I.V."/>
            <person name="Nagy L.G."/>
            <person name="Martin F."/>
            <person name="Kauserud H."/>
        </authorList>
    </citation>
    <scope>NUCLEOTIDE SEQUENCE</scope>
    <source>
        <strain evidence="2">CBHHK002</strain>
    </source>
</reference>
<dbReference type="SUPFAM" id="SSF52047">
    <property type="entry name" value="RNI-like"/>
    <property type="match status" value="1"/>
</dbReference>
<evidence type="ECO:0000259" key="1">
    <source>
        <dbReference type="PROSITE" id="PS50181"/>
    </source>
</evidence>
<dbReference type="InterPro" id="IPR032675">
    <property type="entry name" value="LRR_dom_sf"/>
</dbReference>
<dbReference type="Pfam" id="PF12937">
    <property type="entry name" value="F-box-like"/>
    <property type="match status" value="1"/>
</dbReference>
<gene>
    <name evidence="2" type="ORF">DFH08DRAFT_101354</name>
</gene>
<protein>
    <recommendedName>
        <fullName evidence="1">F-box domain-containing protein</fullName>
    </recommendedName>
</protein>
<accession>A0AAD6YYC8</accession>
<name>A0AAD6YYC8_9AGAR</name>
<dbReference type="Proteomes" id="UP001218218">
    <property type="component" value="Unassembled WGS sequence"/>
</dbReference>
<dbReference type="SUPFAM" id="SSF81383">
    <property type="entry name" value="F-box domain"/>
    <property type="match status" value="1"/>
</dbReference>
<proteinExistence type="predicted"/>